<keyword evidence="1" id="KW-0732">Signal</keyword>
<protein>
    <submittedName>
        <fullName evidence="2">Uncharacterized protein</fullName>
    </submittedName>
</protein>
<accession>A0A2R6S6A2</accession>
<comment type="caution">
    <text evidence="2">The sequence shown here is derived from an EMBL/GenBank/DDBJ whole genome shotgun (WGS) entry which is preliminary data.</text>
</comment>
<evidence type="ECO:0000313" key="2">
    <source>
        <dbReference type="EMBL" id="PSS37786.1"/>
    </source>
</evidence>
<sequence length="107" mass="11398">MARYSTTALLSLILAIVSLADLVAATLVNITVDDSDTQAITYMIPTTGHWASSSLLEPCNSCLEHPTNALGQTWHDATYNSASPLYNIPQTATFIFDGRAPVISPAS</sequence>
<evidence type="ECO:0000256" key="1">
    <source>
        <dbReference type="SAM" id="SignalP"/>
    </source>
</evidence>
<evidence type="ECO:0000313" key="3">
    <source>
        <dbReference type="Proteomes" id="UP000186601"/>
    </source>
</evidence>
<feature type="signal peptide" evidence="1">
    <location>
        <begin position="1"/>
        <end position="25"/>
    </location>
</feature>
<organism evidence="2 3">
    <name type="scientific">Hermanssonia centrifuga</name>
    <dbReference type="NCBI Taxonomy" id="98765"/>
    <lineage>
        <taxon>Eukaryota</taxon>
        <taxon>Fungi</taxon>
        <taxon>Dikarya</taxon>
        <taxon>Basidiomycota</taxon>
        <taxon>Agaricomycotina</taxon>
        <taxon>Agaricomycetes</taxon>
        <taxon>Polyporales</taxon>
        <taxon>Meruliaceae</taxon>
        <taxon>Hermanssonia</taxon>
    </lineage>
</organism>
<proteinExistence type="predicted"/>
<dbReference type="Proteomes" id="UP000186601">
    <property type="component" value="Unassembled WGS sequence"/>
</dbReference>
<keyword evidence="3" id="KW-1185">Reference proteome</keyword>
<name>A0A2R6S6A2_9APHY</name>
<dbReference type="OrthoDB" id="3045159at2759"/>
<dbReference type="EMBL" id="MLYV02000031">
    <property type="protein sequence ID" value="PSS37786.1"/>
    <property type="molecule type" value="Genomic_DNA"/>
</dbReference>
<reference evidence="2 3" key="1">
    <citation type="submission" date="2018-02" db="EMBL/GenBank/DDBJ databases">
        <title>Genome sequence of the basidiomycete white-rot fungus Phlebia centrifuga.</title>
        <authorList>
            <person name="Granchi Z."/>
            <person name="Peng M."/>
            <person name="de Vries R.P."/>
            <person name="Hilden K."/>
            <person name="Makela M.R."/>
            <person name="Grigoriev I."/>
            <person name="Riley R."/>
        </authorList>
    </citation>
    <scope>NUCLEOTIDE SEQUENCE [LARGE SCALE GENOMIC DNA]</scope>
    <source>
        <strain evidence="2 3">FBCC195</strain>
    </source>
</reference>
<dbReference type="AlphaFoldDB" id="A0A2R6S6A2"/>
<gene>
    <name evidence="2" type="ORF">PHLCEN_2v387</name>
</gene>
<feature type="chain" id="PRO_5015355361" evidence="1">
    <location>
        <begin position="26"/>
        <end position="107"/>
    </location>
</feature>